<evidence type="ECO:0000313" key="2">
    <source>
        <dbReference type="EMBL" id="RGC08021.1"/>
    </source>
</evidence>
<keyword evidence="1" id="KW-0472">Membrane</keyword>
<feature type="transmembrane region" description="Helical" evidence="1">
    <location>
        <begin position="15"/>
        <end position="34"/>
    </location>
</feature>
<evidence type="ECO:0000256" key="1">
    <source>
        <dbReference type="SAM" id="Phobius"/>
    </source>
</evidence>
<dbReference type="EMBL" id="QVEV01000093">
    <property type="protein sequence ID" value="RGC08021.1"/>
    <property type="molecule type" value="Genomic_DNA"/>
</dbReference>
<comment type="caution">
    <text evidence="2">The sequence shown here is derived from an EMBL/GenBank/DDBJ whole genome shotgun (WGS) entry which is preliminary data.</text>
</comment>
<dbReference type="AlphaFoldDB" id="A0A3E2VC04"/>
<dbReference type="PROSITE" id="PS51257">
    <property type="entry name" value="PROKAR_LIPOPROTEIN"/>
    <property type="match status" value="1"/>
</dbReference>
<protein>
    <recommendedName>
        <fullName evidence="4">tRNA (Uracil-5-)-methyltransferase</fullName>
    </recommendedName>
</protein>
<dbReference type="Proteomes" id="UP000260025">
    <property type="component" value="Unassembled WGS sequence"/>
</dbReference>
<sequence>METEEKRAGKQRKGMIFLIVLLLLAACLAGWSLLRGGFRFDSAAEDGSLDGLTKDQIQELMNNKVDEGMLAISINSTPVFENGKSKGTLRIENAANNNYNMRVRIVIDDGDKEIYYSDGIKPGQVIKEDHLDEELSRGTYACTATFEAYDDDGKKAGEAKAQLNIVVKK</sequence>
<accession>A0A3E2VC04</accession>
<reference evidence="2 3" key="1">
    <citation type="submission" date="2018-08" db="EMBL/GenBank/DDBJ databases">
        <title>A genome reference for cultivated species of the human gut microbiota.</title>
        <authorList>
            <person name="Zou Y."/>
            <person name="Xue W."/>
            <person name="Luo G."/>
        </authorList>
    </citation>
    <scope>NUCLEOTIDE SEQUENCE [LARGE SCALE GENOMIC DNA]</scope>
    <source>
        <strain evidence="2 3">OF01-2LB</strain>
    </source>
</reference>
<dbReference type="OrthoDB" id="2087872at2"/>
<name>A0A3E2VC04_CLOIN</name>
<gene>
    <name evidence="2" type="ORF">DXA38_22495</name>
</gene>
<proteinExistence type="predicted"/>
<keyword evidence="1" id="KW-0812">Transmembrane</keyword>
<organism evidence="2 3">
    <name type="scientific">Clostridium innocuum</name>
    <dbReference type="NCBI Taxonomy" id="1522"/>
    <lineage>
        <taxon>Bacteria</taxon>
        <taxon>Bacillati</taxon>
        <taxon>Bacillota</taxon>
        <taxon>Clostridia</taxon>
        <taxon>Eubacteriales</taxon>
        <taxon>Clostridiaceae</taxon>
        <taxon>Clostridium</taxon>
    </lineage>
</organism>
<evidence type="ECO:0008006" key="4">
    <source>
        <dbReference type="Google" id="ProtNLM"/>
    </source>
</evidence>
<evidence type="ECO:0000313" key="3">
    <source>
        <dbReference type="Proteomes" id="UP000260025"/>
    </source>
</evidence>
<keyword evidence="1" id="KW-1133">Transmembrane helix</keyword>
<dbReference type="RefSeq" id="WP_117445072.1">
    <property type="nucleotide sequence ID" value="NZ_JAKNHC010000137.1"/>
</dbReference>